<evidence type="ECO:0000256" key="9">
    <source>
        <dbReference type="SAM" id="Phobius"/>
    </source>
</evidence>
<feature type="transmembrane region" description="Helical" evidence="9">
    <location>
        <begin position="37"/>
        <end position="59"/>
    </location>
</feature>
<dbReference type="SUPFAM" id="SSF103473">
    <property type="entry name" value="MFS general substrate transporter"/>
    <property type="match status" value="1"/>
</dbReference>
<dbReference type="PANTHER" id="PTHR43271:SF1">
    <property type="entry name" value="INNER MEMBRANE TRANSPORT PROTEIN YNFM"/>
    <property type="match status" value="1"/>
</dbReference>
<feature type="transmembrane region" description="Helical" evidence="9">
    <location>
        <begin position="156"/>
        <end position="175"/>
    </location>
</feature>
<reference evidence="11 12" key="1">
    <citation type="submission" date="2018-06" db="EMBL/GenBank/DDBJ databases">
        <authorList>
            <consortium name="Pathogen Informatics"/>
            <person name="Doyle S."/>
        </authorList>
    </citation>
    <scope>NUCLEOTIDE SEQUENCE [LARGE SCALE GENOMIC DNA]</scope>
    <source>
        <strain evidence="11 12">4028STDY6275000</strain>
    </source>
</reference>
<feature type="transmembrane region" description="Helical" evidence="9">
    <location>
        <begin position="103"/>
        <end position="122"/>
    </location>
</feature>
<feature type="transmembrane region" description="Helical" evidence="9">
    <location>
        <begin position="71"/>
        <end position="91"/>
    </location>
</feature>
<evidence type="ECO:0000256" key="6">
    <source>
        <dbReference type="ARBA" id="ARBA00022989"/>
    </source>
</evidence>
<comment type="subcellular location">
    <subcellularLocation>
        <location evidence="1">Cell membrane</location>
        <topology evidence="1">Multi-pass membrane protein</topology>
    </subcellularLocation>
</comment>
<dbReference type="PROSITE" id="PS00216">
    <property type="entry name" value="SUGAR_TRANSPORT_1"/>
    <property type="match status" value="1"/>
</dbReference>
<gene>
    <name evidence="11" type="primary">ynfM_3</name>
    <name evidence="11" type="ORF">SAMEA3710514_02542</name>
</gene>
<dbReference type="GO" id="GO:0022857">
    <property type="term" value="F:transmembrane transporter activity"/>
    <property type="evidence" value="ECO:0007669"/>
    <property type="project" value="InterPro"/>
</dbReference>
<organism evidence="11 12">
    <name type="scientific">Shigella flexneri</name>
    <dbReference type="NCBI Taxonomy" id="623"/>
    <lineage>
        <taxon>Bacteria</taxon>
        <taxon>Pseudomonadati</taxon>
        <taxon>Pseudomonadota</taxon>
        <taxon>Gammaproteobacteria</taxon>
        <taxon>Enterobacterales</taxon>
        <taxon>Enterobacteriaceae</taxon>
        <taxon>Shigella</taxon>
    </lineage>
</organism>
<dbReference type="EMBL" id="UIPR01000038">
    <property type="protein sequence ID" value="SVH87948.1"/>
    <property type="molecule type" value="Genomic_DNA"/>
</dbReference>
<accession>A0A658YYM1</accession>
<keyword evidence="5 9" id="KW-0812">Transmembrane</keyword>
<feature type="region of interest" description="Disordered" evidence="8">
    <location>
        <begin position="1"/>
        <end position="22"/>
    </location>
</feature>
<dbReference type="GO" id="GO:0005886">
    <property type="term" value="C:plasma membrane"/>
    <property type="evidence" value="ECO:0007669"/>
    <property type="project" value="UniProtKB-SubCell"/>
</dbReference>
<evidence type="ECO:0000256" key="1">
    <source>
        <dbReference type="ARBA" id="ARBA00004651"/>
    </source>
</evidence>
<keyword evidence="3" id="KW-0813">Transport</keyword>
<evidence type="ECO:0000259" key="10">
    <source>
        <dbReference type="PROSITE" id="PS50850"/>
    </source>
</evidence>
<keyword evidence="4" id="KW-1003">Cell membrane</keyword>
<name>A0A658YYM1_SHIFL</name>
<feature type="domain" description="Major facilitator superfamily (MFS) profile" evidence="10">
    <location>
        <begin position="33"/>
        <end position="269"/>
    </location>
</feature>
<keyword evidence="6 9" id="KW-1133">Transmembrane helix</keyword>
<dbReference type="CDD" id="cd17324">
    <property type="entry name" value="MFS_NepI_like"/>
    <property type="match status" value="1"/>
</dbReference>
<dbReference type="InterPro" id="IPR020846">
    <property type="entry name" value="MFS_dom"/>
</dbReference>
<evidence type="ECO:0000256" key="8">
    <source>
        <dbReference type="SAM" id="MobiDB-lite"/>
    </source>
</evidence>
<dbReference type="Pfam" id="PF07690">
    <property type="entry name" value="MFS_1"/>
    <property type="match status" value="1"/>
</dbReference>
<dbReference type="AlphaFoldDB" id="A0A658YYM1"/>
<evidence type="ECO:0000256" key="4">
    <source>
        <dbReference type="ARBA" id="ARBA00022475"/>
    </source>
</evidence>
<evidence type="ECO:0000256" key="3">
    <source>
        <dbReference type="ARBA" id="ARBA00022448"/>
    </source>
</evidence>
<protein>
    <submittedName>
        <fullName evidence="11">Major facilitator superfamily protein</fullName>
    </submittedName>
</protein>
<feature type="transmembrane region" description="Helical" evidence="9">
    <location>
        <begin position="128"/>
        <end position="149"/>
    </location>
</feature>
<dbReference type="PANTHER" id="PTHR43271">
    <property type="entry name" value="BLL2771 PROTEIN"/>
    <property type="match status" value="1"/>
</dbReference>
<evidence type="ECO:0000256" key="7">
    <source>
        <dbReference type="ARBA" id="ARBA00023136"/>
    </source>
</evidence>
<dbReference type="PROSITE" id="PS50850">
    <property type="entry name" value="MFS"/>
    <property type="match status" value="1"/>
</dbReference>
<dbReference type="InterPro" id="IPR011701">
    <property type="entry name" value="MFS"/>
</dbReference>
<feature type="transmembrane region" description="Helical" evidence="9">
    <location>
        <begin position="242"/>
        <end position="263"/>
    </location>
</feature>
<keyword evidence="7 9" id="KW-0472">Membrane</keyword>
<proteinExistence type="inferred from homology"/>
<evidence type="ECO:0000256" key="2">
    <source>
        <dbReference type="ARBA" id="ARBA00008335"/>
    </source>
</evidence>
<dbReference type="Gene3D" id="1.20.1250.20">
    <property type="entry name" value="MFS general substrate transporter like domains"/>
    <property type="match status" value="1"/>
</dbReference>
<evidence type="ECO:0000313" key="12">
    <source>
        <dbReference type="Proteomes" id="UP000260191"/>
    </source>
</evidence>
<sequence length="269" mass="29156">MSRTTTVDGAPASDTDKQSISQPNQFIKRGTPQFMRVTLALFSAGLATFALLYCVQPILPVLSQEFGLTPANSSISLSISTAMLAIGLLFTGPLSDAIGRKPVMVTALLLASICTLLSTMMTSWHGILIMRALIGLSLSGVAAVGMTYLSEEIHPSFVAFSMGLYISGNSIGGMSGRLISGVFTDFFNWRIALAAIGCFALASALMFWKILPESRHFCPTSLSPKTLFINFRLHWRDRGLPLLFAEGFLLMGSFVTLFNYIGYRLMLSP</sequence>
<dbReference type="InterPro" id="IPR005829">
    <property type="entry name" value="Sugar_transporter_CS"/>
</dbReference>
<dbReference type="InterPro" id="IPR036259">
    <property type="entry name" value="MFS_trans_sf"/>
</dbReference>
<dbReference type="Proteomes" id="UP000260191">
    <property type="component" value="Unassembled WGS sequence"/>
</dbReference>
<comment type="similarity">
    <text evidence="2">Belongs to the major facilitator superfamily.</text>
</comment>
<evidence type="ECO:0000256" key="5">
    <source>
        <dbReference type="ARBA" id="ARBA00022692"/>
    </source>
</evidence>
<feature type="transmembrane region" description="Helical" evidence="9">
    <location>
        <begin position="187"/>
        <end position="208"/>
    </location>
</feature>
<evidence type="ECO:0000313" key="11">
    <source>
        <dbReference type="EMBL" id="SVH87948.1"/>
    </source>
</evidence>